<dbReference type="EMBL" id="CP003837">
    <property type="protein sequence ID" value="AGH45471.1"/>
    <property type="molecule type" value="Genomic_DNA"/>
</dbReference>
<keyword evidence="2" id="KW-1185">Reference proteome</keyword>
<dbReference type="Proteomes" id="UP000011864">
    <property type="component" value="Chromosome"/>
</dbReference>
<reference evidence="1 2" key="1">
    <citation type="journal article" date="2013" name="Genome Announc.">
        <title>Complete Genome Sequence of Glaciecola psychrophila Strain 170T.</title>
        <authorList>
            <person name="Yin J."/>
            <person name="Chen J."/>
            <person name="Liu G."/>
            <person name="Yu Y."/>
            <person name="Song L."/>
            <person name="Wang X."/>
            <person name="Qu X."/>
        </authorList>
    </citation>
    <scope>NUCLEOTIDE SEQUENCE [LARGE SCALE GENOMIC DNA]</scope>
    <source>
        <strain evidence="1 2">170</strain>
    </source>
</reference>
<dbReference type="KEGG" id="gps:C427_3362"/>
<organism evidence="1 2">
    <name type="scientific">Paraglaciecola psychrophila 170</name>
    <dbReference type="NCBI Taxonomy" id="1129794"/>
    <lineage>
        <taxon>Bacteria</taxon>
        <taxon>Pseudomonadati</taxon>
        <taxon>Pseudomonadota</taxon>
        <taxon>Gammaproteobacteria</taxon>
        <taxon>Alteromonadales</taxon>
        <taxon>Alteromonadaceae</taxon>
        <taxon>Paraglaciecola</taxon>
    </lineage>
</organism>
<accession>M4RPG3</accession>
<sequence length="46" mass="5057">MYYNMSIILIKKLNSGFIPKKRPTINLVGPLNMVAGAGFEPTTFGL</sequence>
<dbReference type="AlphaFoldDB" id="M4RPG3"/>
<name>M4RPG3_9ALTE</name>
<proteinExistence type="predicted"/>
<dbReference type="HOGENOM" id="CLU_3186893_0_0_6"/>
<gene>
    <name evidence="1" type="ORF">C427_3362</name>
</gene>
<evidence type="ECO:0000313" key="1">
    <source>
        <dbReference type="EMBL" id="AGH45471.1"/>
    </source>
</evidence>
<evidence type="ECO:0000313" key="2">
    <source>
        <dbReference type="Proteomes" id="UP000011864"/>
    </source>
</evidence>
<protein>
    <submittedName>
        <fullName evidence="1">Uncharacterized protein</fullName>
    </submittedName>
</protein>